<evidence type="ECO:0000259" key="4">
    <source>
        <dbReference type="Pfam" id="PF23598"/>
    </source>
</evidence>
<dbReference type="GO" id="GO:0006952">
    <property type="term" value="P:defense response"/>
    <property type="evidence" value="ECO:0007669"/>
    <property type="project" value="UniProtKB-KW"/>
</dbReference>
<dbReference type="Gene3D" id="1.10.10.10">
    <property type="entry name" value="Winged helix-like DNA-binding domain superfamily/Winged helix DNA-binding domain"/>
    <property type="match status" value="1"/>
</dbReference>
<keyword evidence="2" id="KW-0611">Plant defense</keyword>
<dbReference type="InParanoid" id="A0A059B677"/>
<dbReference type="InterPro" id="IPR036388">
    <property type="entry name" value="WH-like_DNA-bd_sf"/>
</dbReference>
<accession>A0A059B677</accession>
<keyword evidence="1" id="KW-0677">Repeat</keyword>
<gene>
    <name evidence="5" type="ORF">EUGRSUZ_H04244</name>
</gene>
<dbReference type="FunFam" id="1.10.10.10:FF:000322">
    <property type="entry name" value="Probable disease resistance protein At1g63360"/>
    <property type="match status" value="1"/>
</dbReference>
<dbReference type="EMBL" id="KK198760">
    <property type="protein sequence ID" value="KCW61519.1"/>
    <property type="molecule type" value="Genomic_DNA"/>
</dbReference>
<sequence length="451" mass="52562">MADIATVSFNQSKVYELKHLSPEESWSLFCKKSFCGNPYPPHLEHLSGQFLKKCEGLPLAIMIYRSLTAELESNDRMQNFRKILNLSYNDLCYNLKSYFLYLVVFLEDHVIECMRLIHPWIAEGFVEKREGMTREDVGKRYLKELINISFVQIAQATIDGRLKSCRVHNLMRECILSKSRDEFLDEQFVTSGYRLLRVLDLGDSPLHEFPRQILFMFHLKHLSLRRTKVRIIPRSIGKLQNLETLDLKHTLVSKLPMVITKLIKLQHMLVYSIRALASLQKLSCVKAWRVTDLKTDNTKELGRSIEKMTDLQSLHVTVETEFEFIDLDFLSSPPPLLQGLYVKGCLKKLLHLKYSRLKLSPVFALQNLPNLMELDLVNAFDGEKLDFGDRAFLKLKKLDLAEMKSLIFVSINGQAMPCLQSFIIYKCRHLDWQSQWLLDYRNKLSPVLELQ</sequence>
<dbReference type="SUPFAM" id="SSF52058">
    <property type="entry name" value="L domain-like"/>
    <property type="match status" value="1"/>
</dbReference>
<protein>
    <submittedName>
        <fullName evidence="5">Uncharacterized protein</fullName>
    </submittedName>
</protein>
<dbReference type="Gramene" id="KCW61519">
    <property type="protein sequence ID" value="KCW61519"/>
    <property type="gene ID" value="EUGRSUZ_H04244"/>
</dbReference>
<organism evidence="5">
    <name type="scientific">Eucalyptus grandis</name>
    <name type="common">Flooded gum</name>
    <dbReference type="NCBI Taxonomy" id="71139"/>
    <lineage>
        <taxon>Eukaryota</taxon>
        <taxon>Viridiplantae</taxon>
        <taxon>Streptophyta</taxon>
        <taxon>Embryophyta</taxon>
        <taxon>Tracheophyta</taxon>
        <taxon>Spermatophyta</taxon>
        <taxon>Magnoliopsida</taxon>
        <taxon>eudicotyledons</taxon>
        <taxon>Gunneridae</taxon>
        <taxon>Pentapetalae</taxon>
        <taxon>rosids</taxon>
        <taxon>malvids</taxon>
        <taxon>Myrtales</taxon>
        <taxon>Myrtaceae</taxon>
        <taxon>Myrtoideae</taxon>
        <taxon>Eucalypteae</taxon>
        <taxon>Eucalyptus</taxon>
    </lineage>
</organism>
<dbReference type="GO" id="GO:0043531">
    <property type="term" value="F:ADP binding"/>
    <property type="evidence" value="ECO:0007669"/>
    <property type="project" value="InterPro"/>
</dbReference>
<proteinExistence type="predicted"/>
<dbReference type="OMA" id="PWISSPI"/>
<dbReference type="InterPro" id="IPR042197">
    <property type="entry name" value="Apaf_helical"/>
</dbReference>
<dbReference type="SUPFAM" id="SSF52540">
    <property type="entry name" value="P-loop containing nucleoside triphosphate hydrolases"/>
    <property type="match status" value="1"/>
</dbReference>
<dbReference type="InterPro" id="IPR032675">
    <property type="entry name" value="LRR_dom_sf"/>
</dbReference>
<dbReference type="InterPro" id="IPR058922">
    <property type="entry name" value="WHD_DRP"/>
</dbReference>
<dbReference type="Gene3D" id="1.10.8.430">
    <property type="entry name" value="Helical domain of apoptotic protease-activating factors"/>
    <property type="match status" value="1"/>
</dbReference>
<dbReference type="InterPro" id="IPR055414">
    <property type="entry name" value="LRR_R13L4/SHOC2-like"/>
</dbReference>
<evidence type="ECO:0000259" key="3">
    <source>
        <dbReference type="Pfam" id="PF23559"/>
    </source>
</evidence>
<evidence type="ECO:0000256" key="1">
    <source>
        <dbReference type="ARBA" id="ARBA00022737"/>
    </source>
</evidence>
<dbReference type="InterPro" id="IPR044974">
    <property type="entry name" value="Disease_R_plants"/>
</dbReference>
<dbReference type="Gene3D" id="3.80.10.10">
    <property type="entry name" value="Ribonuclease Inhibitor"/>
    <property type="match status" value="1"/>
</dbReference>
<evidence type="ECO:0000256" key="2">
    <source>
        <dbReference type="ARBA" id="ARBA00022821"/>
    </source>
</evidence>
<dbReference type="Pfam" id="PF23559">
    <property type="entry name" value="WHD_DRP"/>
    <property type="match status" value="1"/>
</dbReference>
<evidence type="ECO:0000313" key="5">
    <source>
        <dbReference type="EMBL" id="KCW61519.1"/>
    </source>
</evidence>
<feature type="domain" description="Disease resistance protein winged helix" evidence="3">
    <location>
        <begin position="104"/>
        <end position="173"/>
    </location>
</feature>
<dbReference type="GO" id="GO:0051707">
    <property type="term" value="P:response to other organism"/>
    <property type="evidence" value="ECO:0007669"/>
    <property type="project" value="UniProtKB-ARBA"/>
</dbReference>
<dbReference type="PANTHER" id="PTHR23155">
    <property type="entry name" value="DISEASE RESISTANCE PROTEIN RP"/>
    <property type="match status" value="1"/>
</dbReference>
<feature type="domain" description="Disease resistance R13L4/SHOC-2-like LRR" evidence="4">
    <location>
        <begin position="190"/>
        <end position="321"/>
    </location>
</feature>
<dbReference type="PANTHER" id="PTHR23155:SF1205">
    <property type="entry name" value="DISEASE RESISTANCE PROTEIN RPM1"/>
    <property type="match status" value="1"/>
</dbReference>
<dbReference type="InterPro" id="IPR027417">
    <property type="entry name" value="P-loop_NTPase"/>
</dbReference>
<name>A0A059B677_EUCGR</name>
<reference evidence="5" key="1">
    <citation type="submission" date="2013-07" db="EMBL/GenBank/DDBJ databases">
        <title>The genome of Eucalyptus grandis.</title>
        <authorList>
            <person name="Schmutz J."/>
            <person name="Hayes R."/>
            <person name="Myburg A."/>
            <person name="Tuskan G."/>
            <person name="Grattapaglia D."/>
            <person name="Rokhsar D.S."/>
        </authorList>
    </citation>
    <scope>NUCLEOTIDE SEQUENCE</scope>
    <source>
        <tissue evidence="5">Leaf extractions</tissue>
    </source>
</reference>
<dbReference type="AlphaFoldDB" id="A0A059B677"/>
<dbReference type="Pfam" id="PF23598">
    <property type="entry name" value="LRR_14"/>
    <property type="match status" value="1"/>
</dbReference>